<dbReference type="Pfam" id="PF13590">
    <property type="entry name" value="DUF4136"/>
    <property type="match status" value="1"/>
</dbReference>
<evidence type="ECO:0000313" key="2">
    <source>
        <dbReference type="EMBL" id="SHH21699.1"/>
    </source>
</evidence>
<keyword evidence="3" id="KW-1185">Reference proteome</keyword>
<protein>
    <recommendedName>
        <fullName evidence="1">DUF4136 domain-containing protein</fullName>
    </recommendedName>
</protein>
<dbReference type="Proteomes" id="UP000184212">
    <property type="component" value="Unassembled WGS sequence"/>
</dbReference>
<dbReference type="PROSITE" id="PS51257">
    <property type="entry name" value="PROKAR_LIPOPROTEIN"/>
    <property type="match status" value="1"/>
</dbReference>
<name>A0A1M5R6U4_9BACT</name>
<evidence type="ECO:0000313" key="3">
    <source>
        <dbReference type="Proteomes" id="UP000184212"/>
    </source>
</evidence>
<reference evidence="2 3" key="1">
    <citation type="submission" date="2016-11" db="EMBL/GenBank/DDBJ databases">
        <authorList>
            <person name="Jaros S."/>
            <person name="Januszkiewicz K."/>
            <person name="Wedrychowicz H."/>
        </authorList>
    </citation>
    <scope>NUCLEOTIDE SEQUENCE [LARGE SCALE GENOMIC DNA]</scope>
    <source>
        <strain evidence="2 3">DSM 24574</strain>
    </source>
</reference>
<dbReference type="AlphaFoldDB" id="A0A1M5R6U4"/>
<dbReference type="EMBL" id="FQWQ01000002">
    <property type="protein sequence ID" value="SHH21699.1"/>
    <property type="molecule type" value="Genomic_DNA"/>
</dbReference>
<evidence type="ECO:0000259" key="1">
    <source>
        <dbReference type="Pfam" id="PF13590"/>
    </source>
</evidence>
<dbReference type="Gene3D" id="3.30.160.670">
    <property type="match status" value="1"/>
</dbReference>
<dbReference type="RefSeq" id="WP_245804109.1">
    <property type="nucleotide sequence ID" value="NZ_FQWQ01000002.1"/>
</dbReference>
<sequence length="201" mass="22613">MKTKLATVLPIMVLLGACYPKGPDYVEDADVVATSYDVKYDFKAKSTFAMPDKIVVDVSIDRGDTTYEYMLPAFATPILGAIQSDMEKYGWQRVDIDEDPDVVLTPAGISSTTYFYSYWYDWWYYGWGWYYPPYYTVSSYTTGTLIMVLSDPSQAANSPIRRSPAVWTAAGNGLLTGYYDVSRATDAIHQAFAQSPYLKTN</sequence>
<proteinExistence type="predicted"/>
<dbReference type="STRING" id="947013.SAMN04488109_3210"/>
<accession>A0A1M5R6U4</accession>
<feature type="domain" description="DUF4136" evidence="1">
    <location>
        <begin position="32"/>
        <end position="197"/>
    </location>
</feature>
<dbReference type="InterPro" id="IPR025411">
    <property type="entry name" value="DUF4136"/>
</dbReference>
<organism evidence="2 3">
    <name type="scientific">Chryseolinea serpens</name>
    <dbReference type="NCBI Taxonomy" id="947013"/>
    <lineage>
        <taxon>Bacteria</taxon>
        <taxon>Pseudomonadati</taxon>
        <taxon>Bacteroidota</taxon>
        <taxon>Cytophagia</taxon>
        <taxon>Cytophagales</taxon>
        <taxon>Fulvivirgaceae</taxon>
        <taxon>Chryseolinea</taxon>
    </lineage>
</organism>
<gene>
    <name evidence="2" type="ORF">SAMN04488109_3210</name>
</gene>